<gene>
    <name evidence="3" type="ORF">MDA_GLEAN10002191</name>
</gene>
<dbReference type="Proteomes" id="UP000010556">
    <property type="component" value="Unassembled WGS sequence"/>
</dbReference>
<protein>
    <submittedName>
        <fullName evidence="3">Uncharacterized protein</fullName>
    </submittedName>
</protein>
<dbReference type="EMBL" id="KB100322">
    <property type="protein sequence ID" value="ELK37540.1"/>
    <property type="molecule type" value="Genomic_DNA"/>
</dbReference>
<keyword evidence="2" id="KW-0472">Membrane</keyword>
<feature type="transmembrane region" description="Helical" evidence="2">
    <location>
        <begin position="164"/>
        <end position="185"/>
    </location>
</feature>
<name>L5MH07_MYODS</name>
<evidence type="ECO:0000313" key="3">
    <source>
        <dbReference type="EMBL" id="ELK37540.1"/>
    </source>
</evidence>
<proteinExistence type="predicted"/>
<evidence type="ECO:0000313" key="4">
    <source>
        <dbReference type="Proteomes" id="UP000010556"/>
    </source>
</evidence>
<accession>L5MH07</accession>
<keyword evidence="2" id="KW-0812">Transmembrane</keyword>
<keyword evidence="4" id="KW-1185">Reference proteome</keyword>
<dbReference type="AlphaFoldDB" id="L5MH07"/>
<feature type="compositionally biased region" description="Low complexity" evidence="1">
    <location>
        <begin position="54"/>
        <end position="70"/>
    </location>
</feature>
<sequence length="216" mass="23379">MTKKQNDHPDNLLDDHTMTLTVTRPAKSKEQQLCEQPAPIRGATALRVAKAHSRSSSSPPLSEEQQPQEQTAQIRGVAALCSTHQSEEQSHNSLHLSNEQQPVLGAVAPQAAHHIRGTTAACSQPPFKDQQPPKEVEVVLETSEVVVEGVLVGMTTLVMEETSVVEVALVAAMVVMDMVALGMAIRDLVMMEAILEVVEATMILEITKINIQILGL</sequence>
<keyword evidence="2" id="KW-1133">Transmembrane helix</keyword>
<organism evidence="3 4">
    <name type="scientific">Myotis davidii</name>
    <name type="common">David's myotis</name>
    <dbReference type="NCBI Taxonomy" id="225400"/>
    <lineage>
        <taxon>Eukaryota</taxon>
        <taxon>Metazoa</taxon>
        <taxon>Chordata</taxon>
        <taxon>Craniata</taxon>
        <taxon>Vertebrata</taxon>
        <taxon>Euteleostomi</taxon>
        <taxon>Mammalia</taxon>
        <taxon>Eutheria</taxon>
        <taxon>Laurasiatheria</taxon>
        <taxon>Chiroptera</taxon>
        <taxon>Yangochiroptera</taxon>
        <taxon>Vespertilionidae</taxon>
        <taxon>Myotis</taxon>
    </lineage>
</organism>
<feature type="region of interest" description="Disordered" evidence="1">
    <location>
        <begin position="24"/>
        <end position="73"/>
    </location>
</feature>
<reference evidence="4" key="1">
    <citation type="journal article" date="2013" name="Science">
        <title>Comparative analysis of bat genomes provides insight into the evolution of flight and immunity.</title>
        <authorList>
            <person name="Zhang G."/>
            <person name="Cowled C."/>
            <person name="Shi Z."/>
            <person name="Huang Z."/>
            <person name="Bishop-Lilly K.A."/>
            <person name="Fang X."/>
            <person name="Wynne J.W."/>
            <person name="Xiong Z."/>
            <person name="Baker M.L."/>
            <person name="Zhao W."/>
            <person name="Tachedjian M."/>
            <person name="Zhu Y."/>
            <person name="Zhou P."/>
            <person name="Jiang X."/>
            <person name="Ng J."/>
            <person name="Yang L."/>
            <person name="Wu L."/>
            <person name="Xiao J."/>
            <person name="Feng Y."/>
            <person name="Chen Y."/>
            <person name="Sun X."/>
            <person name="Zhang Y."/>
            <person name="Marsh G.A."/>
            <person name="Crameri G."/>
            <person name="Broder C.C."/>
            <person name="Frey K.G."/>
            <person name="Wang L.F."/>
            <person name="Wang J."/>
        </authorList>
    </citation>
    <scope>NUCLEOTIDE SEQUENCE [LARGE SCALE GENOMIC DNA]</scope>
</reference>
<evidence type="ECO:0000256" key="1">
    <source>
        <dbReference type="SAM" id="MobiDB-lite"/>
    </source>
</evidence>
<evidence type="ECO:0000256" key="2">
    <source>
        <dbReference type="SAM" id="Phobius"/>
    </source>
</evidence>